<dbReference type="InterPro" id="IPR052159">
    <property type="entry name" value="Competence_DNA_uptake"/>
</dbReference>
<evidence type="ECO:0000256" key="7">
    <source>
        <dbReference type="SAM" id="Phobius"/>
    </source>
</evidence>
<sequence length="981" mass="99163">MLGERRGGESRVSGNGGTVGGVPPVAGGMPASGGAIGDVPLAGGGDEAEGGPRAGGGEGAEGGPATDGGHDLRLAAPAAGAWLAALLLLGTDAAVAYATAAVAVLGAVLLATRSARDQSPHVASLLARTRLARVRSIGGGSIVGRSVRDLSADDPGVRGLSVNDLGVRDLSPNDLEAGERSANDLGAGGLSAGDRRSGAGAIEDRGVAGRRVLEWSAADGPADECPAADRSAAGAPTATGCATVGPPAAGWPAGGRVVSRRVMVGVLACVAASAAGVGFRLTAVGSGPVRALAVREATVTLGAVVTGDPVVSVKAGSARRRTTVLVPVRVEEVERRRVRVPVLLLASDEAWKPLVPSQHVRLAARLVVPRSGELLAAVGLVRGPPTVVGGPSLPQRWASVIRSRLRAAVGRLPADQRGVLPGLVDGDTSLLDPELTDAFEKAGLTHLMAVSGENLSLLIGAVLLVGRLTGLGRRTLPLLAGATVFGFVLVARPSPSVLRAAVMGSVALLAVVTGRERRGVPALCAAVIALVLLDPGLARSYGFALSALATAGILVFGPPWRRCLARRLPGSVPGRVPRRVAAMVAEPLAVSAAAHVACAPVLVLLDGEVSLVAVPANLLAAPAVGPATLLGVLAAAVAPMSLSIARVIVVPAGLAVGWIAGVARVCARAPYAAVAWPAGPVGAALLAVVFIVGALTLRRPGVRRVAAAAMAGVAVVALIVHVWAPGWPPRGWQFVACDVGQGDGLVLAAGPGRAVVVDTGPDPRPIDRCLSDLRIRAVPLLVLTHPHADHVDGVRGVLRGRVVGETVISPDSEGEERRLLVGRRVRPAGIGDVWTVGPLTLGVIGPLTTLRVSTRDPGTQVNDASVVLLARWPGLSALLCGDVETEAQRRLLAAGTPHADILKVPHHGSSHQDPDFLAATHARIAVTSVGVDNDYGHPAPATMALLARLGLRSYRTDRDGDIAVIGSRDGPTVVTRRPRSG</sequence>
<gene>
    <name evidence="9" type="ORF">GCM10023196_032010</name>
</gene>
<feature type="transmembrane region" description="Helical" evidence="7">
    <location>
        <begin position="520"/>
        <end position="537"/>
    </location>
</feature>
<feature type="transmembrane region" description="Helical" evidence="7">
    <location>
        <begin position="497"/>
        <end position="513"/>
    </location>
</feature>
<evidence type="ECO:0000256" key="3">
    <source>
        <dbReference type="ARBA" id="ARBA00022692"/>
    </source>
</evidence>
<feature type="transmembrane region" description="Helical" evidence="7">
    <location>
        <begin position="704"/>
        <end position="724"/>
    </location>
</feature>
<keyword evidence="10" id="KW-1185">Reference proteome</keyword>
<feature type="region of interest" description="Disordered" evidence="6">
    <location>
        <begin position="1"/>
        <end position="71"/>
    </location>
</feature>
<feature type="domain" description="Metallo-beta-lactamase" evidence="8">
    <location>
        <begin position="741"/>
        <end position="921"/>
    </location>
</feature>
<protein>
    <recommendedName>
        <fullName evidence="8">Metallo-beta-lactamase domain-containing protein</fullName>
    </recommendedName>
</protein>
<feature type="compositionally biased region" description="Gly residues" evidence="6">
    <location>
        <begin position="52"/>
        <end position="66"/>
    </location>
</feature>
<dbReference type="InterPro" id="IPR035681">
    <property type="entry name" value="ComA-like_MBL"/>
</dbReference>
<dbReference type="Pfam" id="PF00753">
    <property type="entry name" value="Lactamase_B"/>
    <property type="match status" value="1"/>
</dbReference>
<dbReference type="CDD" id="cd07731">
    <property type="entry name" value="ComA-like_MBL-fold"/>
    <property type="match status" value="1"/>
</dbReference>
<evidence type="ECO:0000259" key="8">
    <source>
        <dbReference type="SMART" id="SM00849"/>
    </source>
</evidence>
<accession>A0ABP8U7T6</accession>
<proteinExistence type="predicted"/>
<dbReference type="InterPro" id="IPR036866">
    <property type="entry name" value="RibonucZ/Hydroxyglut_hydro"/>
</dbReference>
<dbReference type="Gene3D" id="3.60.15.10">
    <property type="entry name" value="Ribonuclease Z/Hydroxyacylglutathione hydrolase-like"/>
    <property type="match status" value="1"/>
</dbReference>
<feature type="transmembrane region" description="Helical" evidence="7">
    <location>
        <begin position="543"/>
        <end position="560"/>
    </location>
</feature>
<dbReference type="InterPro" id="IPR001279">
    <property type="entry name" value="Metallo-B-lactamas"/>
</dbReference>
<reference evidence="10" key="1">
    <citation type="journal article" date="2019" name="Int. J. Syst. Evol. Microbiol.">
        <title>The Global Catalogue of Microorganisms (GCM) 10K type strain sequencing project: providing services to taxonomists for standard genome sequencing and annotation.</title>
        <authorList>
            <consortium name="The Broad Institute Genomics Platform"/>
            <consortium name="The Broad Institute Genome Sequencing Center for Infectious Disease"/>
            <person name="Wu L."/>
            <person name="Ma J."/>
        </authorList>
    </citation>
    <scope>NUCLEOTIDE SEQUENCE [LARGE SCALE GENOMIC DNA]</scope>
    <source>
        <strain evidence="10">JCM 17939</strain>
    </source>
</reference>
<feature type="transmembrane region" description="Helical" evidence="7">
    <location>
        <begin position="617"/>
        <end position="637"/>
    </location>
</feature>
<dbReference type="PANTHER" id="PTHR30619">
    <property type="entry name" value="DNA INTERNALIZATION/COMPETENCE PROTEIN COMEC/REC2"/>
    <property type="match status" value="1"/>
</dbReference>
<evidence type="ECO:0000256" key="2">
    <source>
        <dbReference type="ARBA" id="ARBA00022475"/>
    </source>
</evidence>
<evidence type="ECO:0000256" key="5">
    <source>
        <dbReference type="ARBA" id="ARBA00023136"/>
    </source>
</evidence>
<keyword evidence="3 7" id="KW-0812">Transmembrane</keyword>
<feature type="transmembrane region" description="Helical" evidence="7">
    <location>
        <begin position="644"/>
        <end position="663"/>
    </location>
</feature>
<feature type="transmembrane region" description="Helical" evidence="7">
    <location>
        <begin position="580"/>
        <end position="605"/>
    </location>
</feature>
<evidence type="ECO:0000313" key="10">
    <source>
        <dbReference type="Proteomes" id="UP001501442"/>
    </source>
</evidence>
<evidence type="ECO:0000313" key="9">
    <source>
        <dbReference type="EMBL" id="GAA4625914.1"/>
    </source>
</evidence>
<name>A0ABP8U7T6_9ACTN</name>
<dbReference type="EMBL" id="BAABHK010000004">
    <property type="protein sequence ID" value="GAA4625914.1"/>
    <property type="molecule type" value="Genomic_DNA"/>
</dbReference>
<dbReference type="InterPro" id="IPR004477">
    <property type="entry name" value="ComEC_N"/>
</dbReference>
<feature type="region of interest" description="Disordered" evidence="6">
    <location>
        <begin position="171"/>
        <end position="192"/>
    </location>
</feature>
<organism evidence="9 10">
    <name type="scientific">Actinoallomurus vinaceus</name>
    <dbReference type="NCBI Taxonomy" id="1080074"/>
    <lineage>
        <taxon>Bacteria</taxon>
        <taxon>Bacillati</taxon>
        <taxon>Actinomycetota</taxon>
        <taxon>Actinomycetes</taxon>
        <taxon>Streptosporangiales</taxon>
        <taxon>Thermomonosporaceae</taxon>
        <taxon>Actinoallomurus</taxon>
    </lineage>
</organism>
<dbReference type="NCBIfam" id="TIGR00360">
    <property type="entry name" value="ComEC_N-term"/>
    <property type="match status" value="1"/>
</dbReference>
<evidence type="ECO:0000256" key="4">
    <source>
        <dbReference type="ARBA" id="ARBA00022989"/>
    </source>
</evidence>
<dbReference type="PANTHER" id="PTHR30619:SF1">
    <property type="entry name" value="RECOMBINATION PROTEIN 2"/>
    <property type="match status" value="1"/>
</dbReference>
<comment type="subcellular location">
    <subcellularLocation>
        <location evidence="1">Cell membrane</location>
        <topology evidence="1">Multi-pass membrane protein</topology>
    </subcellularLocation>
</comment>
<keyword evidence="5 7" id="KW-0472">Membrane</keyword>
<keyword evidence="2" id="KW-1003">Cell membrane</keyword>
<dbReference type="Pfam" id="PF03772">
    <property type="entry name" value="Competence"/>
    <property type="match status" value="1"/>
</dbReference>
<feature type="transmembrane region" description="Helical" evidence="7">
    <location>
        <begin position="675"/>
        <end position="697"/>
    </location>
</feature>
<comment type="caution">
    <text evidence="9">The sequence shown here is derived from an EMBL/GenBank/DDBJ whole genome shotgun (WGS) entry which is preliminary data.</text>
</comment>
<dbReference type="SUPFAM" id="SSF56281">
    <property type="entry name" value="Metallo-hydrolase/oxidoreductase"/>
    <property type="match status" value="1"/>
</dbReference>
<evidence type="ECO:0000256" key="1">
    <source>
        <dbReference type="ARBA" id="ARBA00004651"/>
    </source>
</evidence>
<keyword evidence="4 7" id="KW-1133">Transmembrane helix</keyword>
<evidence type="ECO:0000256" key="6">
    <source>
        <dbReference type="SAM" id="MobiDB-lite"/>
    </source>
</evidence>
<dbReference type="Proteomes" id="UP001501442">
    <property type="component" value="Unassembled WGS sequence"/>
</dbReference>
<dbReference type="SMART" id="SM00849">
    <property type="entry name" value="Lactamase_B"/>
    <property type="match status" value="1"/>
</dbReference>